<dbReference type="AlphaFoldDB" id="A0A2K1JMV7"/>
<gene>
    <name evidence="2" type="primary">LOC112290787</name>
    <name evidence="1" type="ORF">PHYPA_017700</name>
</gene>
<organism evidence="1">
    <name type="scientific">Physcomitrium patens</name>
    <name type="common">Spreading-leaved earth moss</name>
    <name type="synonym">Physcomitrella patens</name>
    <dbReference type="NCBI Taxonomy" id="3218"/>
    <lineage>
        <taxon>Eukaryota</taxon>
        <taxon>Viridiplantae</taxon>
        <taxon>Streptophyta</taxon>
        <taxon>Embryophyta</taxon>
        <taxon>Bryophyta</taxon>
        <taxon>Bryophytina</taxon>
        <taxon>Bryopsida</taxon>
        <taxon>Funariidae</taxon>
        <taxon>Funariales</taxon>
        <taxon>Funariaceae</taxon>
        <taxon>Physcomitrium</taxon>
    </lineage>
</organism>
<evidence type="ECO:0000313" key="1">
    <source>
        <dbReference type="EMBL" id="PNR42868.1"/>
    </source>
</evidence>
<dbReference type="EMBL" id="ABEU02000013">
    <property type="protein sequence ID" value="PNR42868.1"/>
    <property type="molecule type" value="Genomic_DNA"/>
</dbReference>
<dbReference type="Proteomes" id="UP000006727">
    <property type="component" value="Chromosome 13"/>
</dbReference>
<keyword evidence="3" id="KW-1185">Reference proteome</keyword>
<sequence length="229" mass="24062">MAKLCERCKTNGIAPVLSDGSPGGSSRCIPRLKPKSALRPVYLWTDPAEKNRIVVGGVGGKNGVPISLQLPNSQNNNTLSLNCGGGSAGKSGCIKIMSNSIIRASNGGIQILPGKGKNGGLQICMANGRPKWQLGVSSDGRYCSNRGGEAIISSDDGGDEIQLSSVKGKSGSPSIQCSPCGSGNFEVKCVAPARKLDMNHCKPTIAHTIHRRMVELESERRKAVCPYEE</sequence>
<accession>A0A2K1JMV7</accession>
<reference evidence="1 3" key="2">
    <citation type="journal article" date="2018" name="Plant J.">
        <title>The Physcomitrella patens chromosome-scale assembly reveals moss genome structure and evolution.</title>
        <authorList>
            <person name="Lang D."/>
            <person name="Ullrich K.K."/>
            <person name="Murat F."/>
            <person name="Fuchs J."/>
            <person name="Jenkins J."/>
            <person name="Haas F.B."/>
            <person name="Piednoel M."/>
            <person name="Gundlach H."/>
            <person name="Van Bel M."/>
            <person name="Meyberg R."/>
            <person name="Vives C."/>
            <person name="Morata J."/>
            <person name="Symeonidi A."/>
            <person name="Hiss M."/>
            <person name="Muchero W."/>
            <person name="Kamisugi Y."/>
            <person name="Saleh O."/>
            <person name="Blanc G."/>
            <person name="Decker E.L."/>
            <person name="van Gessel N."/>
            <person name="Grimwood J."/>
            <person name="Hayes R.D."/>
            <person name="Graham S.W."/>
            <person name="Gunter L.E."/>
            <person name="McDaniel S.F."/>
            <person name="Hoernstein S.N.W."/>
            <person name="Larsson A."/>
            <person name="Li F.W."/>
            <person name="Perroud P.F."/>
            <person name="Phillips J."/>
            <person name="Ranjan P."/>
            <person name="Rokshar D.S."/>
            <person name="Rothfels C.J."/>
            <person name="Schneider L."/>
            <person name="Shu S."/>
            <person name="Stevenson D.W."/>
            <person name="Thummler F."/>
            <person name="Tillich M."/>
            <person name="Villarreal Aguilar J.C."/>
            <person name="Widiez T."/>
            <person name="Wong G.K."/>
            <person name="Wymore A."/>
            <person name="Zhang Y."/>
            <person name="Zimmer A.D."/>
            <person name="Quatrano R.S."/>
            <person name="Mayer K.F.X."/>
            <person name="Goodstein D."/>
            <person name="Casacuberta J.M."/>
            <person name="Vandepoele K."/>
            <person name="Reski R."/>
            <person name="Cuming A.C."/>
            <person name="Tuskan G.A."/>
            <person name="Maumus F."/>
            <person name="Salse J."/>
            <person name="Schmutz J."/>
            <person name="Rensing S.A."/>
        </authorList>
    </citation>
    <scope>NUCLEOTIDE SEQUENCE [LARGE SCALE GENOMIC DNA]</scope>
    <source>
        <strain evidence="2 3">cv. Gransden 2004</strain>
    </source>
</reference>
<dbReference type="Gramene" id="Pp3c13_21939V3.1">
    <property type="protein sequence ID" value="Pp3c13_21939V3.1"/>
    <property type="gene ID" value="Pp3c13_21939"/>
</dbReference>
<evidence type="ECO:0000313" key="3">
    <source>
        <dbReference type="Proteomes" id="UP000006727"/>
    </source>
</evidence>
<evidence type="ECO:0000313" key="2">
    <source>
        <dbReference type="EnsemblPlants" id="Pp3c13_21939V3.1"/>
    </source>
</evidence>
<proteinExistence type="predicted"/>
<dbReference type="RefSeq" id="XP_024393233.1">
    <property type="nucleotide sequence ID" value="XM_024537465.2"/>
</dbReference>
<dbReference type="GeneID" id="112290787"/>
<reference evidence="2" key="3">
    <citation type="submission" date="2020-12" db="UniProtKB">
        <authorList>
            <consortium name="EnsemblPlants"/>
        </authorList>
    </citation>
    <scope>IDENTIFICATION</scope>
</reference>
<name>A0A2K1JMV7_PHYPA</name>
<dbReference type="PaxDb" id="3218-PP1S37_84V6.1"/>
<dbReference type="EnsemblPlants" id="Pp3c13_21939V3.1">
    <property type="protein sequence ID" value="Pp3c13_21939V3.1"/>
    <property type="gene ID" value="Pp3c13_21939"/>
</dbReference>
<reference evidence="1 3" key="1">
    <citation type="journal article" date="2008" name="Science">
        <title>The Physcomitrella genome reveals evolutionary insights into the conquest of land by plants.</title>
        <authorList>
            <person name="Rensing S."/>
            <person name="Lang D."/>
            <person name="Zimmer A."/>
            <person name="Terry A."/>
            <person name="Salamov A."/>
            <person name="Shapiro H."/>
            <person name="Nishiyama T."/>
            <person name="Perroud P.-F."/>
            <person name="Lindquist E."/>
            <person name="Kamisugi Y."/>
            <person name="Tanahashi T."/>
            <person name="Sakakibara K."/>
            <person name="Fujita T."/>
            <person name="Oishi K."/>
            <person name="Shin-I T."/>
            <person name="Kuroki Y."/>
            <person name="Toyoda A."/>
            <person name="Suzuki Y."/>
            <person name="Hashimoto A."/>
            <person name="Yamaguchi K."/>
            <person name="Sugano A."/>
            <person name="Kohara Y."/>
            <person name="Fujiyama A."/>
            <person name="Anterola A."/>
            <person name="Aoki S."/>
            <person name="Ashton N."/>
            <person name="Barbazuk W.B."/>
            <person name="Barker E."/>
            <person name="Bennetzen J."/>
            <person name="Bezanilla M."/>
            <person name="Blankenship R."/>
            <person name="Cho S.H."/>
            <person name="Dutcher S."/>
            <person name="Estelle M."/>
            <person name="Fawcett J.A."/>
            <person name="Gundlach H."/>
            <person name="Hanada K."/>
            <person name="Heyl A."/>
            <person name="Hicks K.A."/>
            <person name="Hugh J."/>
            <person name="Lohr M."/>
            <person name="Mayer K."/>
            <person name="Melkozernov A."/>
            <person name="Murata T."/>
            <person name="Nelson D."/>
            <person name="Pils B."/>
            <person name="Prigge M."/>
            <person name="Reiss B."/>
            <person name="Renner T."/>
            <person name="Rombauts S."/>
            <person name="Rushton P."/>
            <person name="Sanderfoot A."/>
            <person name="Schween G."/>
            <person name="Shiu S.-H."/>
            <person name="Stueber K."/>
            <person name="Theodoulou F.L."/>
            <person name="Tu H."/>
            <person name="Van de Peer Y."/>
            <person name="Verrier P.J."/>
            <person name="Waters E."/>
            <person name="Wood A."/>
            <person name="Yang L."/>
            <person name="Cove D."/>
            <person name="Cuming A."/>
            <person name="Hasebe M."/>
            <person name="Lucas S."/>
            <person name="Mishler D.B."/>
            <person name="Reski R."/>
            <person name="Grigoriev I."/>
            <person name="Quatrano R.S."/>
            <person name="Boore J.L."/>
        </authorList>
    </citation>
    <scope>NUCLEOTIDE SEQUENCE [LARGE SCALE GENOMIC DNA]</scope>
    <source>
        <strain evidence="2 3">cv. Gransden 2004</strain>
    </source>
</reference>
<protein>
    <submittedName>
        <fullName evidence="1 2">Uncharacterized protein</fullName>
    </submittedName>
</protein>